<dbReference type="AlphaFoldDB" id="X1GVZ6"/>
<protein>
    <submittedName>
        <fullName evidence="1">Uncharacterized protein</fullName>
    </submittedName>
</protein>
<comment type="caution">
    <text evidence="1">The sequence shown here is derived from an EMBL/GenBank/DDBJ whole genome shotgun (WGS) entry which is preliminary data.</text>
</comment>
<gene>
    <name evidence="1" type="ORF">S03H2_22479</name>
</gene>
<accession>X1GVZ6</accession>
<evidence type="ECO:0000313" key="1">
    <source>
        <dbReference type="EMBL" id="GAH37183.1"/>
    </source>
</evidence>
<name>X1GVZ6_9ZZZZ</name>
<sequence length="97" mass="10553">AGICKIAPNNAIRSTPPNPACSPTILEISFGGTKPRSKPIKIMIMRTIGMMRRKDFAATASDCFAFALSLAKAKIRQPIAKTFITIAVELILYPLFN</sequence>
<dbReference type="EMBL" id="BARU01012112">
    <property type="protein sequence ID" value="GAH37183.1"/>
    <property type="molecule type" value="Genomic_DNA"/>
</dbReference>
<feature type="non-terminal residue" evidence="1">
    <location>
        <position position="1"/>
    </location>
</feature>
<reference evidence="1" key="1">
    <citation type="journal article" date="2014" name="Front. Microbiol.">
        <title>High frequency of phylogenetically diverse reductive dehalogenase-homologous genes in deep subseafloor sedimentary metagenomes.</title>
        <authorList>
            <person name="Kawai M."/>
            <person name="Futagami T."/>
            <person name="Toyoda A."/>
            <person name="Takaki Y."/>
            <person name="Nishi S."/>
            <person name="Hori S."/>
            <person name="Arai W."/>
            <person name="Tsubouchi T."/>
            <person name="Morono Y."/>
            <person name="Uchiyama I."/>
            <person name="Ito T."/>
            <person name="Fujiyama A."/>
            <person name="Inagaki F."/>
            <person name="Takami H."/>
        </authorList>
    </citation>
    <scope>NUCLEOTIDE SEQUENCE</scope>
    <source>
        <strain evidence="1">Expedition CK06-06</strain>
    </source>
</reference>
<proteinExistence type="predicted"/>
<organism evidence="1">
    <name type="scientific">marine sediment metagenome</name>
    <dbReference type="NCBI Taxonomy" id="412755"/>
    <lineage>
        <taxon>unclassified sequences</taxon>
        <taxon>metagenomes</taxon>
        <taxon>ecological metagenomes</taxon>
    </lineage>
</organism>